<evidence type="ECO:0000256" key="2">
    <source>
        <dbReference type="ARBA" id="ARBA00008367"/>
    </source>
</evidence>
<evidence type="ECO:0000256" key="12">
    <source>
        <dbReference type="RuleBase" id="RU003472"/>
    </source>
</evidence>
<evidence type="ECO:0000256" key="4">
    <source>
        <dbReference type="ARBA" id="ARBA00022469"/>
    </source>
</evidence>
<evidence type="ECO:0000256" key="6">
    <source>
        <dbReference type="ARBA" id="ARBA00022692"/>
    </source>
</evidence>
<dbReference type="Pfam" id="PF01737">
    <property type="entry name" value="Ycf9"/>
    <property type="match status" value="1"/>
</dbReference>
<evidence type="ECO:0000256" key="9">
    <source>
        <dbReference type="ARBA" id="ARBA00023136"/>
    </source>
</evidence>
<accession>A0A0D3M5S9</accession>
<evidence type="ECO:0000256" key="7">
    <source>
        <dbReference type="ARBA" id="ARBA00022989"/>
    </source>
</evidence>
<dbReference type="GO" id="GO:0042549">
    <property type="term" value="P:photosystem II stabilization"/>
    <property type="evidence" value="ECO:0007669"/>
    <property type="project" value="InterPro"/>
</dbReference>
<feature type="transmembrane region" description="Helical" evidence="13">
    <location>
        <begin position="6"/>
        <end position="28"/>
    </location>
</feature>
<dbReference type="GeneID" id="24121315"/>
<protein>
    <recommendedName>
        <fullName evidence="3 12">Photosystem II reaction center protein Z</fullName>
    </recommendedName>
</protein>
<proteinExistence type="inferred from homology"/>
<comment type="subunit">
    <text evidence="11">PSII is composed of 1 copy each of membrane proteins PsbA, PsbB, PsbC, PsbD, PsbE, PsbF, PsbH, PsbI, PsbJ, PsbK, PsbL, PsbM, PsbT, PsbY, PsbZ, Psb30/Ycf12, at least 3 peripheral proteins of the oxygen-evolving complex and a large number of cofactors. It forms dimeric complexes.</text>
</comment>
<keyword evidence="8 12" id="KW-0793">Thylakoid</keyword>
<dbReference type="RefSeq" id="YP_009131265.1">
    <property type="nucleotide sequence ID" value="NC_026851.1"/>
</dbReference>
<keyword evidence="5 12" id="KW-0602">Photosynthesis</keyword>
<comment type="subcellular location">
    <subcellularLocation>
        <location evidence="1">Membrane</location>
    </subcellularLocation>
</comment>
<dbReference type="GO" id="GO:0009539">
    <property type="term" value="C:photosystem II reaction center"/>
    <property type="evidence" value="ECO:0007669"/>
    <property type="project" value="InterPro"/>
</dbReference>
<keyword evidence="4 12" id="KW-0674">Reaction center</keyword>
<dbReference type="AlphaFoldDB" id="A0A0D3M5S9"/>
<dbReference type="GO" id="GO:0015979">
    <property type="term" value="P:photosynthesis"/>
    <property type="evidence" value="ECO:0007669"/>
    <property type="project" value="UniProtKB-KW"/>
</dbReference>
<gene>
    <name evidence="14" type="primary">psbZ</name>
</gene>
<dbReference type="NCBIfam" id="TIGR03043">
    <property type="entry name" value="PS_II_psbZ"/>
    <property type="match status" value="1"/>
</dbReference>
<dbReference type="InterPro" id="IPR002644">
    <property type="entry name" value="PSII_PsbZ"/>
</dbReference>
<keyword evidence="9 13" id="KW-0472">Membrane</keyword>
<keyword evidence="10 12" id="KW-0604">Photosystem II</keyword>
<evidence type="ECO:0000313" key="14">
    <source>
        <dbReference type="EMBL" id="AIB04148.1"/>
    </source>
</evidence>
<evidence type="ECO:0000256" key="13">
    <source>
        <dbReference type="SAM" id="Phobius"/>
    </source>
</evidence>
<dbReference type="SUPFAM" id="SSF161055">
    <property type="entry name" value="PsbZ-like"/>
    <property type="match status" value="1"/>
</dbReference>
<dbReference type="EMBL" id="KJ624065">
    <property type="protein sequence ID" value="AIB04148.1"/>
    <property type="molecule type" value="Genomic_DNA"/>
</dbReference>
<evidence type="ECO:0000256" key="8">
    <source>
        <dbReference type="ARBA" id="ARBA00023078"/>
    </source>
</evidence>
<comment type="function">
    <text evidence="12">Controls the interaction of photosystem II (PSII) cores with the light-harvesting antenna, regulates electron flow through the 2 photosystem reaction centers. PSII is a light-driven water plastoquinone oxidoreductase, using light energy to abstract electrons from H(2)O, generating a proton gradient subsequently used for ATP formation.</text>
</comment>
<dbReference type="InterPro" id="IPR036512">
    <property type="entry name" value="PSII_PsbZ_sf"/>
</dbReference>
<evidence type="ECO:0000256" key="5">
    <source>
        <dbReference type="ARBA" id="ARBA00022531"/>
    </source>
</evidence>
<evidence type="ECO:0000256" key="11">
    <source>
        <dbReference type="ARBA" id="ARBA00038734"/>
    </source>
</evidence>
<evidence type="ECO:0000256" key="1">
    <source>
        <dbReference type="ARBA" id="ARBA00004370"/>
    </source>
</evidence>
<name>A0A0D3M5S9_9STRA</name>
<keyword evidence="7 13" id="KW-1133">Transmembrane helix</keyword>
<evidence type="ECO:0000256" key="10">
    <source>
        <dbReference type="ARBA" id="ARBA00023276"/>
    </source>
</evidence>
<reference evidence="14" key="1">
    <citation type="journal article" date="2015" name="Sci. Rep.">
        <title>Updating algal evolutionary relationships through plastid genome sequencing: did alveolate plastids emerge through endosymbiosis of an ochrophyte?</title>
        <authorList>
            <person name="Sevcikova T."/>
            <person name="Horak A."/>
            <person name="Klimes V."/>
            <person name="Zbrankova V."/>
            <person name="Demir-Hilton E."/>
            <person name="Sudek S."/>
            <person name="Jenkins J."/>
            <person name="Schmutz J."/>
            <person name="Pribyl P."/>
            <person name="Fousek J."/>
            <person name="Vlcek C."/>
            <person name="Lang B.F."/>
            <person name="Obornik M."/>
            <person name="Worden A.Z."/>
            <person name="Elias M."/>
        </authorList>
    </citation>
    <scope>NUCLEOTIDE SEQUENCE</scope>
</reference>
<keyword evidence="14" id="KW-0934">Plastid</keyword>
<geneLocation type="plastid" evidence="14"/>
<evidence type="ECO:0000256" key="3">
    <source>
        <dbReference type="ARBA" id="ARBA00021665"/>
    </source>
</evidence>
<feature type="transmembrane region" description="Helical" evidence="13">
    <location>
        <begin position="40"/>
        <end position="60"/>
    </location>
</feature>
<comment type="similarity">
    <text evidence="2 12">Belongs to the PsbZ family.</text>
</comment>
<dbReference type="Gene3D" id="1.10.287.740">
    <property type="entry name" value="Photosystem II PsbZ, reaction centre"/>
    <property type="match status" value="1"/>
</dbReference>
<organism evidence="14">
    <name type="scientific">Trachydiscus minutus</name>
    <dbReference type="NCBI Taxonomy" id="1032745"/>
    <lineage>
        <taxon>Eukaryota</taxon>
        <taxon>Sar</taxon>
        <taxon>Stramenopiles</taxon>
        <taxon>Ochrophyta</taxon>
        <taxon>Eustigmatophyceae</taxon>
        <taxon>Goniochloridales</taxon>
        <taxon>Goniochloridaceae</taxon>
        <taxon>Trachydiscus</taxon>
    </lineage>
</organism>
<sequence length="61" mass="6286">MVTLVQSLTLLFVVFSLFLIILIPISFATSDQGGNSKGTIVGLGALWGSLLVATGIASSFV</sequence>
<keyword evidence="6 12" id="KW-0812">Transmembrane</keyword>